<dbReference type="NCBIfam" id="TIGR00562">
    <property type="entry name" value="proto_IX_ox"/>
    <property type="match status" value="1"/>
</dbReference>
<proteinExistence type="inferred from homology"/>
<dbReference type="InterPro" id="IPR036188">
    <property type="entry name" value="FAD/NAD-bd_sf"/>
</dbReference>
<keyword evidence="6" id="KW-0963">Cytoplasm</keyword>
<dbReference type="SUPFAM" id="SSF51905">
    <property type="entry name" value="FAD/NAD(P)-binding domain"/>
    <property type="match status" value="1"/>
</dbReference>
<dbReference type="PANTHER" id="PTHR42923">
    <property type="entry name" value="PROTOPORPHYRINOGEN OXIDASE"/>
    <property type="match status" value="1"/>
</dbReference>
<dbReference type="GO" id="GO:0006783">
    <property type="term" value="P:heme biosynthetic process"/>
    <property type="evidence" value="ECO:0007669"/>
    <property type="project" value="UniProtKB-UniRule"/>
</dbReference>
<dbReference type="EC" id="1.3.3.15" evidence="6"/>
<evidence type="ECO:0000256" key="6">
    <source>
        <dbReference type="RuleBase" id="RU364052"/>
    </source>
</evidence>
<comment type="function">
    <text evidence="6">Involved in coproporphyrin-dependent heme b biosynthesis. Catalyzes the oxidation of coproporphyrinogen III to coproporphyrin III.</text>
</comment>
<dbReference type="Proteomes" id="UP000316778">
    <property type="component" value="Unassembled WGS sequence"/>
</dbReference>
<gene>
    <name evidence="8" type="ORF">LX66_5359</name>
</gene>
<evidence type="ECO:0000313" key="8">
    <source>
        <dbReference type="EMBL" id="TWI82042.1"/>
    </source>
</evidence>
<evidence type="ECO:0000256" key="1">
    <source>
        <dbReference type="ARBA" id="ARBA00001974"/>
    </source>
</evidence>
<dbReference type="PANTHER" id="PTHR42923:SF3">
    <property type="entry name" value="PROTOPORPHYRINOGEN OXIDASE"/>
    <property type="match status" value="1"/>
</dbReference>
<comment type="similarity">
    <text evidence="6">Belongs to the protoporphyrinogen/coproporphyrinogen oxidase family. Coproporphyrinogen III oxidase subfamily.</text>
</comment>
<dbReference type="RefSeq" id="WP_145719162.1">
    <property type="nucleotide sequence ID" value="NZ_BAAAFY010000003.1"/>
</dbReference>
<organism evidence="8 9">
    <name type="scientific">Chitinophaga japonensis</name>
    <name type="common">Flexibacter japonensis</name>
    <dbReference type="NCBI Taxonomy" id="104662"/>
    <lineage>
        <taxon>Bacteria</taxon>
        <taxon>Pseudomonadati</taxon>
        <taxon>Bacteroidota</taxon>
        <taxon>Chitinophagia</taxon>
        <taxon>Chitinophagales</taxon>
        <taxon>Chitinophagaceae</taxon>
        <taxon>Chitinophaga</taxon>
    </lineage>
</organism>
<dbReference type="Pfam" id="PF01593">
    <property type="entry name" value="Amino_oxidase"/>
    <property type="match status" value="1"/>
</dbReference>
<evidence type="ECO:0000256" key="3">
    <source>
        <dbReference type="ARBA" id="ARBA00022827"/>
    </source>
</evidence>
<feature type="domain" description="Amine oxidase" evidence="7">
    <location>
        <begin position="12"/>
        <end position="430"/>
    </location>
</feature>
<accession>A0A562SLE3</accession>
<dbReference type="InterPro" id="IPR050464">
    <property type="entry name" value="Zeta_carotene_desat/Oxidored"/>
</dbReference>
<reference evidence="8 9" key="1">
    <citation type="journal article" date="2013" name="Stand. Genomic Sci.">
        <title>Genomic Encyclopedia of Type Strains, Phase I: The one thousand microbial genomes (KMG-I) project.</title>
        <authorList>
            <person name="Kyrpides N.C."/>
            <person name="Woyke T."/>
            <person name="Eisen J.A."/>
            <person name="Garrity G."/>
            <person name="Lilburn T.G."/>
            <person name="Beck B.J."/>
            <person name="Whitman W.B."/>
            <person name="Hugenholtz P."/>
            <person name="Klenk H.P."/>
        </authorList>
    </citation>
    <scope>NUCLEOTIDE SEQUENCE [LARGE SCALE GENOMIC DNA]</scope>
    <source>
        <strain evidence="8 9">DSM 13484</strain>
    </source>
</reference>
<dbReference type="OrthoDB" id="9805195at2"/>
<keyword evidence="3 6" id="KW-0274">FAD</keyword>
<dbReference type="AlphaFoldDB" id="A0A562SLE3"/>
<comment type="cofactor">
    <cofactor evidence="1 6">
        <name>FAD</name>
        <dbReference type="ChEBI" id="CHEBI:57692"/>
    </cofactor>
</comment>
<dbReference type="GO" id="GO:0004729">
    <property type="term" value="F:oxygen-dependent protoporphyrinogen oxidase activity"/>
    <property type="evidence" value="ECO:0007669"/>
    <property type="project" value="UniProtKB-UniRule"/>
</dbReference>
<sequence>MTNTTIIAGAGIAGLTVAYELQKRNMPYLLLEAGPEVGGVVRSLHKNGFELDAGPNSIGATSATLAFFREIGLEQELLEATAAGKNRFLVRHGRLHPVSPNPVKILSSPYLSGAAKWRLFTERFRAPQPPAAEESVTAFVSRRFNREICDYLFDPILSGIYAGDPARLSVNEVLPFLPKWEQDYGSVTKGLFRNKGLMAGRKIVAFKGGNQVLVQRLQALLREPPRYNCRITGVERAAAGYAVKYDAGGQTETLSAARVLFTTPAYATAAALQGLDPALAQLLHAIHYPRMGVLHLGFDREAVRRMPQGFGFLVPAAAQLHFLGAICNSEIFPSRAPAGQVLFTVFTGGVQQEHFFDEMNDDALQQKILEELTILLQLQRPPVMQHFSRWEKAIPQLNTGHRLVRAAVQDFEQRFPGMYISGNYLSGVAIPAIIQHAAALAEKLWAWNSNG</sequence>
<dbReference type="Gene3D" id="3.50.50.60">
    <property type="entry name" value="FAD/NAD(P)-binding domain"/>
    <property type="match status" value="1"/>
</dbReference>
<keyword evidence="4 6" id="KW-0560">Oxidoreductase</keyword>
<comment type="pathway">
    <text evidence="6">Porphyrin-containing compound metabolism; protoheme biosynthesis.</text>
</comment>
<comment type="catalytic activity">
    <reaction evidence="6">
        <text>coproporphyrinogen III + 3 O2 = coproporphyrin III + 3 H2O2</text>
        <dbReference type="Rhea" id="RHEA:43436"/>
        <dbReference type="ChEBI" id="CHEBI:15379"/>
        <dbReference type="ChEBI" id="CHEBI:16240"/>
        <dbReference type="ChEBI" id="CHEBI:57309"/>
        <dbReference type="ChEBI" id="CHEBI:131725"/>
        <dbReference type="EC" id="1.3.3.15"/>
    </reaction>
</comment>
<dbReference type="EMBL" id="VLLG01000007">
    <property type="protein sequence ID" value="TWI82042.1"/>
    <property type="molecule type" value="Genomic_DNA"/>
</dbReference>
<protein>
    <recommendedName>
        <fullName evidence="6">Coproporphyrinogen III oxidase</fullName>
        <ecNumber evidence="6">1.3.3.15</ecNumber>
    </recommendedName>
</protein>
<evidence type="ECO:0000256" key="2">
    <source>
        <dbReference type="ARBA" id="ARBA00022630"/>
    </source>
</evidence>
<comment type="subcellular location">
    <subcellularLocation>
        <location evidence="6">Cytoplasm</location>
    </subcellularLocation>
</comment>
<dbReference type="SUPFAM" id="SSF54373">
    <property type="entry name" value="FAD-linked reductases, C-terminal domain"/>
    <property type="match status" value="1"/>
</dbReference>
<dbReference type="InterPro" id="IPR004572">
    <property type="entry name" value="Protoporphyrinogen_oxidase"/>
</dbReference>
<comment type="caution">
    <text evidence="8">The sequence shown here is derived from an EMBL/GenBank/DDBJ whole genome shotgun (WGS) entry which is preliminary data.</text>
</comment>
<evidence type="ECO:0000256" key="4">
    <source>
        <dbReference type="ARBA" id="ARBA00023002"/>
    </source>
</evidence>
<dbReference type="InterPro" id="IPR002937">
    <property type="entry name" value="Amino_oxidase"/>
</dbReference>
<dbReference type="UniPathway" id="UPA00252"/>
<dbReference type="Gene3D" id="3.90.660.20">
    <property type="entry name" value="Protoporphyrinogen oxidase, mitochondrial, domain 2"/>
    <property type="match status" value="1"/>
</dbReference>
<evidence type="ECO:0000259" key="7">
    <source>
        <dbReference type="Pfam" id="PF01593"/>
    </source>
</evidence>
<keyword evidence="2 6" id="KW-0285">Flavoprotein</keyword>
<dbReference type="GO" id="GO:0005737">
    <property type="term" value="C:cytoplasm"/>
    <property type="evidence" value="ECO:0007669"/>
    <property type="project" value="UniProtKB-SubCell"/>
</dbReference>
<keyword evidence="9" id="KW-1185">Reference proteome</keyword>
<keyword evidence="5 6" id="KW-0350">Heme biosynthesis</keyword>
<name>A0A562SLE3_CHIJA</name>
<evidence type="ECO:0000313" key="9">
    <source>
        <dbReference type="Proteomes" id="UP000316778"/>
    </source>
</evidence>
<evidence type="ECO:0000256" key="5">
    <source>
        <dbReference type="ARBA" id="ARBA00023133"/>
    </source>
</evidence>
<dbReference type="Gene3D" id="1.10.3110.10">
    <property type="entry name" value="protoporphyrinogen ix oxidase, domain 3"/>
    <property type="match status" value="1"/>
</dbReference>